<protein>
    <submittedName>
        <fullName evidence="2">Uncharacterized protein</fullName>
    </submittedName>
</protein>
<feature type="transmembrane region" description="Helical" evidence="1">
    <location>
        <begin position="351"/>
        <end position="369"/>
    </location>
</feature>
<evidence type="ECO:0000313" key="2">
    <source>
        <dbReference type="EMBL" id="CAL8120833.1"/>
    </source>
</evidence>
<proteinExistence type="predicted"/>
<name>A0ABP1R6H0_9HEXA</name>
<keyword evidence="1" id="KW-1133">Transmembrane helix</keyword>
<organism evidence="2 3">
    <name type="scientific">Orchesella dallaii</name>
    <dbReference type="NCBI Taxonomy" id="48710"/>
    <lineage>
        <taxon>Eukaryota</taxon>
        <taxon>Metazoa</taxon>
        <taxon>Ecdysozoa</taxon>
        <taxon>Arthropoda</taxon>
        <taxon>Hexapoda</taxon>
        <taxon>Collembola</taxon>
        <taxon>Entomobryomorpha</taxon>
        <taxon>Entomobryoidea</taxon>
        <taxon>Orchesellidae</taxon>
        <taxon>Orchesellinae</taxon>
        <taxon>Orchesella</taxon>
    </lineage>
</organism>
<keyword evidence="1" id="KW-0812">Transmembrane</keyword>
<dbReference type="Gene3D" id="1.10.287.70">
    <property type="match status" value="1"/>
</dbReference>
<dbReference type="Proteomes" id="UP001642540">
    <property type="component" value="Unassembled WGS sequence"/>
</dbReference>
<keyword evidence="3" id="KW-1185">Reference proteome</keyword>
<accession>A0ABP1R6H0</accession>
<evidence type="ECO:0000256" key="1">
    <source>
        <dbReference type="SAM" id="Phobius"/>
    </source>
</evidence>
<sequence length="714" mass="81361">MKTITGSMRNYIYCAITLFKSLLCAFELSHEISNLLRDSTVKILTFSPHLEPITEELHNLIYIERRFITFISNQVDFFVEISNKNPYGRRRQLPNPNISELTSRRFSHQSTVLLTIPLSNNGLFDVSRIRNFYEYGIDAIILFCATKPSALSTFAVVTKFLEAPLIIAYPFTNSAFMACLSCKGAHWEMDSIITGRIQAPLIKLNLKNLQSVINIRSLHVKYHRNLHAFTPSSRSTPKKNDIKVCSEGIIEPLTLNYAKYVFNSNSCFVTIFHRIFNCTQLECIDMLRRSFSKQSTEVIKNYEENVEQQLHMSAFHFKFIGLKYSIFVSPESSFKKYVSLGSLLRPFQSEIWLIIVAATVILSLIFYLGRKLKTVKMSVSLLTVLLWPLDNLLEKGTNGANIQSRVTILPLLTWPFVGIVLRTTYTAGVYSYISSRPLPTIPSNIEEVANHTEYDIITSSSNYVLLYVNKVAWIREKLATLGNINEGIKRISQNAFVNGSRVFEFSGPPPKLILKSFAYISAVDSTDNLPDGQFIKKDMSIEFAIMKFGNKVRFTNAHQPFITSNTVWHSSQHFFSPVLHATFPYIVDSGILAYMEKMLKITATGVEHLLPGMQKIEEESLVDFSTCSTVSRVQSNKWKPVNLNTMYGDVNWNKTGKLKVLIHGFTSNIHKTTKKLTKKQYMISTESPQTESKDSSGLRLWRLRTSAKKWSTSH</sequence>
<comment type="caution">
    <text evidence="2">The sequence shown here is derived from an EMBL/GenBank/DDBJ whole genome shotgun (WGS) entry which is preliminary data.</text>
</comment>
<dbReference type="EMBL" id="CAXLJM020000064">
    <property type="protein sequence ID" value="CAL8120833.1"/>
    <property type="molecule type" value="Genomic_DNA"/>
</dbReference>
<reference evidence="2 3" key="1">
    <citation type="submission" date="2024-08" db="EMBL/GenBank/DDBJ databases">
        <authorList>
            <person name="Cucini C."/>
            <person name="Frati F."/>
        </authorList>
    </citation>
    <scope>NUCLEOTIDE SEQUENCE [LARGE SCALE GENOMIC DNA]</scope>
</reference>
<evidence type="ECO:0000313" key="3">
    <source>
        <dbReference type="Proteomes" id="UP001642540"/>
    </source>
</evidence>
<gene>
    <name evidence="2" type="ORF">ODALV1_LOCUS19103</name>
</gene>
<keyword evidence="1" id="KW-0472">Membrane</keyword>